<feature type="transmembrane region" description="Helical" evidence="2">
    <location>
        <begin position="72"/>
        <end position="89"/>
    </location>
</feature>
<evidence type="ECO:0000313" key="4">
    <source>
        <dbReference type="Proteomes" id="UP000194218"/>
    </source>
</evidence>
<dbReference type="AlphaFoldDB" id="A0A1W7CXQ5"/>
<organism evidence="3 4">
    <name type="scientific">Streptomyces marincola</name>
    <dbReference type="NCBI Taxonomy" id="2878388"/>
    <lineage>
        <taxon>Bacteria</taxon>
        <taxon>Bacillati</taxon>
        <taxon>Actinomycetota</taxon>
        <taxon>Actinomycetes</taxon>
        <taxon>Kitasatosporales</taxon>
        <taxon>Streptomycetaceae</taxon>
        <taxon>Streptomyces</taxon>
    </lineage>
</organism>
<dbReference type="EMBL" id="CP021121">
    <property type="protein sequence ID" value="ARQ69542.1"/>
    <property type="molecule type" value="Genomic_DNA"/>
</dbReference>
<feature type="region of interest" description="Disordered" evidence="1">
    <location>
        <begin position="1"/>
        <end position="20"/>
    </location>
</feature>
<dbReference type="RefSeq" id="WP_086159350.1">
    <property type="nucleotide sequence ID" value="NZ_CP021121.1"/>
</dbReference>
<evidence type="ECO:0000313" key="3">
    <source>
        <dbReference type="EMBL" id="ARQ69542.1"/>
    </source>
</evidence>
<keyword evidence="2" id="KW-0812">Transmembrane</keyword>
<feature type="transmembrane region" description="Helical" evidence="2">
    <location>
        <begin position="123"/>
        <end position="143"/>
    </location>
</feature>
<protein>
    <submittedName>
        <fullName evidence="3">Uncharacterized protein</fullName>
    </submittedName>
</protein>
<name>A0A1W7CXQ5_9ACTN</name>
<sequence>MTDSPGHSSPDDGADLDGDEASLRPGPLWRHALWVVGVTLCGVCLAWAAASYRFGPDEFGMPLATEGHVRPYLAAWTATGLAAAAALRAAAARVPLDGPEVIVLVITFMGTRVSLGWRPEPAVVAAMAAAALTAAILWCALALRRDRRRRPVAPGEREAG</sequence>
<proteinExistence type="predicted"/>
<dbReference type="Proteomes" id="UP000194218">
    <property type="component" value="Chromosome"/>
</dbReference>
<feature type="transmembrane region" description="Helical" evidence="2">
    <location>
        <begin position="32"/>
        <end position="52"/>
    </location>
</feature>
<accession>A0A1W7CXQ5</accession>
<evidence type="ECO:0000256" key="2">
    <source>
        <dbReference type="SAM" id="Phobius"/>
    </source>
</evidence>
<evidence type="ECO:0000256" key="1">
    <source>
        <dbReference type="SAM" id="MobiDB-lite"/>
    </source>
</evidence>
<reference evidence="3 4" key="1">
    <citation type="submission" date="2017-05" db="EMBL/GenBank/DDBJ databases">
        <title>Complete genome sequence of Streptomyces sp. SCSIO 03032 revealed the diverse biosynthetic pathways for its bioactive secondary metabolites.</title>
        <authorList>
            <person name="Ma L."/>
            <person name="Zhu Y."/>
            <person name="Zhang W."/>
            <person name="Zhang G."/>
            <person name="Tian X."/>
            <person name="Zhang S."/>
            <person name="Zhang C."/>
        </authorList>
    </citation>
    <scope>NUCLEOTIDE SEQUENCE [LARGE SCALE GENOMIC DNA]</scope>
    <source>
        <strain evidence="3 4">SCSIO 03032</strain>
    </source>
</reference>
<keyword evidence="2" id="KW-0472">Membrane</keyword>
<gene>
    <name evidence="3" type="ORF">CAG99_12300</name>
</gene>
<dbReference type="OrthoDB" id="4338399at2"/>
<keyword evidence="2" id="KW-1133">Transmembrane helix</keyword>
<dbReference type="KEGG" id="smao:CAG99_12300"/>
<keyword evidence="4" id="KW-1185">Reference proteome</keyword>